<gene>
    <name evidence="1" type="ordered locus">Mmcs_1159</name>
</gene>
<dbReference type="KEGG" id="mmc:Mmcs_1159"/>
<dbReference type="EMBL" id="CP000384">
    <property type="protein sequence ID" value="ABG07271.1"/>
    <property type="molecule type" value="Genomic_DNA"/>
</dbReference>
<accession>A0A5Q5BGF6</accession>
<proteinExistence type="predicted"/>
<protein>
    <submittedName>
        <fullName evidence="1">Uncharacterized protein</fullName>
    </submittedName>
</protein>
<organism evidence="1">
    <name type="scientific">Mycobacterium sp. (strain MCS)</name>
    <dbReference type="NCBI Taxonomy" id="164756"/>
    <lineage>
        <taxon>Bacteria</taxon>
        <taxon>Bacillati</taxon>
        <taxon>Actinomycetota</taxon>
        <taxon>Actinomycetes</taxon>
        <taxon>Mycobacteriales</taxon>
        <taxon>Mycobacteriaceae</taxon>
        <taxon>Mycobacterium</taxon>
    </lineage>
</organism>
<evidence type="ECO:0000313" key="1">
    <source>
        <dbReference type="EMBL" id="ABG07271.1"/>
    </source>
</evidence>
<reference evidence="1" key="1">
    <citation type="submission" date="2006-06" db="EMBL/GenBank/DDBJ databases">
        <title>Complete sequence of chromosome of Mycobacterium sp. MCS.</title>
        <authorList>
            <consortium name="US DOE Joint Genome Institute"/>
            <person name="Copeland A."/>
            <person name="Lucas S."/>
            <person name="Lapidus A."/>
            <person name="Barry K."/>
            <person name="Detter J.C."/>
            <person name="Glavina del Rio T."/>
            <person name="Hammon N."/>
            <person name="Israni S."/>
            <person name="Dalin E."/>
            <person name="Tice H."/>
            <person name="Pitluck S."/>
            <person name="Martinez M."/>
            <person name="Schmutz J."/>
            <person name="Larimer F."/>
            <person name="Land M."/>
            <person name="Hauser L."/>
            <person name="Kyrpides N."/>
            <person name="Kim E."/>
            <person name="Miller C.D."/>
            <person name="Hughes J.E."/>
            <person name="Anderson A.J."/>
            <person name="Sims R.C."/>
            <person name="Richardson P."/>
        </authorList>
    </citation>
    <scope>NUCLEOTIDE SEQUENCE [LARGE SCALE GENOMIC DNA]</scope>
    <source>
        <strain evidence="1">MCS</strain>
    </source>
</reference>
<dbReference type="AlphaFoldDB" id="A0A5Q5BGF6"/>
<sequence>MSENGGAMAQLVTRRAVLVALGAVAAGSVLGVGYVFRNIFDSPAPESRLTGGPGGGMMGMDPADMRTYMEMFNRHNEITRTVEEIPGGVRTVTESDSADLTAQLQAHVSRMYSRVGEGAEVMCMSSSLPTLFRNADGYRRRLTLTPTGVAAEETADDPAIVQAIRDHAREVTGFVRDGMPAMMGPMMGRGGMMHGGHGGMMGPR</sequence>
<name>A0A5Q5BGF6_MYCSS</name>